<dbReference type="SUPFAM" id="SSF54427">
    <property type="entry name" value="NTF2-like"/>
    <property type="match status" value="1"/>
</dbReference>
<reference evidence="1 2" key="1">
    <citation type="journal article" date="2019" name="Nat. Microbiol.">
        <title>Mediterranean grassland soil C-N compound turnover is dependent on rainfall and depth, and is mediated by genomically divergent microorganisms.</title>
        <authorList>
            <person name="Diamond S."/>
            <person name="Andeer P.F."/>
            <person name="Li Z."/>
            <person name="Crits-Christoph A."/>
            <person name="Burstein D."/>
            <person name="Anantharaman K."/>
            <person name="Lane K.R."/>
            <person name="Thomas B.C."/>
            <person name="Pan C."/>
            <person name="Northen T.R."/>
            <person name="Banfield J.F."/>
        </authorList>
    </citation>
    <scope>NUCLEOTIDE SEQUENCE [LARGE SCALE GENOMIC DNA]</scope>
    <source>
        <strain evidence="1">WS_10</strain>
    </source>
</reference>
<accession>A0A538U1R4</accession>
<dbReference type="EMBL" id="VBPA01000259">
    <property type="protein sequence ID" value="TMQ69856.1"/>
    <property type="molecule type" value="Genomic_DNA"/>
</dbReference>
<evidence type="ECO:0000313" key="1">
    <source>
        <dbReference type="EMBL" id="TMQ69856.1"/>
    </source>
</evidence>
<dbReference type="AlphaFoldDB" id="A0A538U1R4"/>
<feature type="non-terminal residue" evidence="1">
    <location>
        <position position="1"/>
    </location>
</feature>
<protein>
    <submittedName>
        <fullName evidence="1">Ester cyclase</fullName>
    </submittedName>
</protein>
<dbReference type="Pfam" id="PF07366">
    <property type="entry name" value="SnoaL"/>
    <property type="match status" value="1"/>
</dbReference>
<dbReference type="InterPro" id="IPR032710">
    <property type="entry name" value="NTF2-like_dom_sf"/>
</dbReference>
<proteinExistence type="predicted"/>
<dbReference type="PANTHER" id="PTHR38436">
    <property type="entry name" value="POLYKETIDE CYCLASE SNOAL-LIKE DOMAIN"/>
    <property type="match status" value="1"/>
</dbReference>
<dbReference type="Proteomes" id="UP000319836">
    <property type="component" value="Unassembled WGS sequence"/>
</dbReference>
<dbReference type="Gene3D" id="3.10.450.50">
    <property type="match status" value="1"/>
</dbReference>
<organism evidence="1 2">
    <name type="scientific">Eiseniibacteriota bacterium</name>
    <dbReference type="NCBI Taxonomy" id="2212470"/>
    <lineage>
        <taxon>Bacteria</taxon>
        <taxon>Candidatus Eiseniibacteriota</taxon>
    </lineage>
</organism>
<dbReference type="GO" id="GO:0030638">
    <property type="term" value="P:polyketide metabolic process"/>
    <property type="evidence" value="ECO:0007669"/>
    <property type="project" value="InterPro"/>
</dbReference>
<comment type="caution">
    <text evidence="1">The sequence shown here is derived from an EMBL/GenBank/DDBJ whole genome shotgun (WGS) entry which is preliminary data.</text>
</comment>
<gene>
    <name evidence="1" type="ORF">E6K80_10350</name>
</gene>
<dbReference type="InterPro" id="IPR009959">
    <property type="entry name" value="Cyclase_SnoaL-like"/>
</dbReference>
<evidence type="ECO:0000313" key="2">
    <source>
        <dbReference type="Proteomes" id="UP000319836"/>
    </source>
</evidence>
<sequence length="89" mass="9659">PDCKVQIVNVVTGGEWAAVEFIGRGTHTGPLARPEGTILPTQKKLDMKFCELLRIKDGQIAESHLYFDAATLLRQFGLPTPGQPVASGR</sequence>
<dbReference type="PANTHER" id="PTHR38436:SF1">
    <property type="entry name" value="ESTER CYCLASE"/>
    <property type="match status" value="1"/>
</dbReference>
<name>A0A538U1R4_UNCEI</name>